<keyword evidence="6 8" id="KW-1133">Transmembrane helix</keyword>
<comment type="subcellular location">
    <subcellularLocation>
        <location evidence="8">Cell inner membrane</location>
        <topology evidence="8">Multi-pass membrane protein</topology>
    </subcellularLocation>
    <subcellularLocation>
        <location evidence="1">Cell membrane</location>
        <topology evidence="1">Multi-pass membrane protein</topology>
    </subcellularLocation>
</comment>
<dbReference type="RefSeq" id="WP_188073810.1">
    <property type="nucleotide sequence ID" value="NZ_JACIDT010000026.1"/>
</dbReference>
<dbReference type="Gene3D" id="1.20.1720.10">
    <property type="entry name" value="Multidrug resistance protein D"/>
    <property type="match status" value="1"/>
</dbReference>
<feature type="transmembrane region" description="Helical" evidence="8">
    <location>
        <begin position="222"/>
        <end position="246"/>
    </location>
</feature>
<feature type="transmembrane region" description="Helical" evidence="8">
    <location>
        <begin position="54"/>
        <end position="73"/>
    </location>
</feature>
<sequence>MSEQADAPPPQGREPTLLFGIALGFLSTLGPFAIDLYLPAMPVMAQALAADSGAVQRTLSAFFLGLAVAQIPMGSLGDRFGRRRPLMGGLLLFMATSLACAMTTDLDQLVMLRFLQGMAACAGTSSVRAMIRDMHSGHSAARLMAFTFLVIGISPVLAPLAGSFLLKLMPWRGLFLILAAAGAIAALTVALLLPETLPPERRSRRKMALWHDFRQLMTTPAFLGWAVVAGLGTTIPFAFVTAAPFVYTHVFGLDGFQYSLLLALNAVVSIVATQFAPGLMRRLGGRRLLVLVAACGLAASLALLALAMAQVPLALFQLWSMLLFALAGLMLTPAATCALDAARSGAGAAAGVLGTIQLAVTALASGAVSLFPSFSLLPLLGILGADFLIVLAIMAAVIGRPAPALAR</sequence>
<evidence type="ECO:0000256" key="8">
    <source>
        <dbReference type="RuleBase" id="RU365088"/>
    </source>
</evidence>
<evidence type="ECO:0000313" key="11">
    <source>
        <dbReference type="Proteomes" id="UP000571950"/>
    </source>
</evidence>
<dbReference type="InterPro" id="IPR011701">
    <property type="entry name" value="MFS"/>
</dbReference>
<evidence type="ECO:0000256" key="6">
    <source>
        <dbReference type="ARBA" id="ARBA00022989"/>
    </source>
</evidence>
<name>A0A7W6BK38_9SPHN</name>
<keyword evidence="4" id="KW-1003">Cell membrane</keyword>
<keyword evidence="3 8" id="KW-0813">Transport</keyword>
<evidence type="ECO:0000256" key="7">
    <source>
        <dbReference type="ARBA" id="ARBA00023136"/>
    </source>
</evidence>
<dbReference type="SUPFAM" id="SSF103473">
    <property type="entry name" value="MFS general substrate transporter"/>
    <property type="match status" value="1"/>
</dbReference>
<evidence type="ECO:0000256" key="3">
    <source>
        <dbReference type="ARBA" id="ARBA00022448"/>
    </source>
</evidence>
<feature type="transmembrane region" description="Helical" evidence="8">
    <location>
        <begin position="377"/>
        <end position="398"/>
    </location>
</feature>
<dbReference type="InterPro" id="IPR036259">
    <property type="entry name" value="MFS_trans_sf"/>
</dbReference>
<feature type="transmembrane region" description="Helical" evidence="8">
    <location>
        <begin position="346"/>
        <end position="371"/>
    </location>
</feature>
<comment type="caution">
    <text evidence="10">The sequence shown here is derived from an EMBL/GenBank/DDBJ whole genome shotgun (WGS) entry which is preliminary data.</text>
</comment>
<reference evidence="10 11" key="1">
    <citation type="submission" date="2020-08" db="EMBL/GenBank/DDBJ databases">
        <title>Genomic Encyclopedia of Type Strains, Phase IV (KMG-IV): sequencing the most valuable type-strain genomes for metagenomic binning, comparative biology and taxonomic classification.</title>
        <authorList>
            <person name="Goeker M."/>
        </authorList>
    </citation>
    <scope>NUCLEOTIDE SEQUENCE [LARGE SCALE GENOMIC DNA]</scope>
    <source>
        <strain evidence="10 11">DSM 26189</strain>
    </source>
</reference>
<evidence type="ECO:0000256" key="4">
    <source>
        <dbReference type="ARBA" id="ARBA00022475"/>
    </source>
</evidence>
<keyword evidence="7 8" id="KW-0472">Membrane</keyword>
<dbReference type="AlphaFoldDB" id="A0A7W6BK38"/>
<dbReference type="PROSITE" id="PS50850">
    <property type="entry name" value="MFS"/>
    <property type="match status" value="1"/>
</dbReference>
<feature type="domain" description="Major facilitator superfamily (MFS) profile" evidence="9">
    <location>
        <begin position="16"/>
        <end position="407"/>
    </location>
</feature>
<dbReference type="PANTHER" id="PTHR23502">
    <property type="entry name" value="MAJOR FACILITATOR SUPERFAMILY"/>
    <property type="match status" value="1"/>
</dbReference>
<gene>
    <name evidence="10" type="ORF">GGR43_004280</name>
</gene>
<dbReference type="GO" id="GO:1990961">
    <property type="term" value="P:xenobiotic detoxification by transmembrane export across the plasma membrane"/>
    <property type="evidence" value="ECO:0007669"/>
    <property type="project" value="InterPro"/>
</dbReference>
<dbReference type="InterPro" id="IPR020846">
    <property type="entry name" value="MFS_dom"/>
</dbReference>
<keyword evidence="5 8" id="KW-0812">Transmembrane</keyword>
<evidence type="ECO:0000313" key="10">
    <source>
        <dbReference type="EMBL" id="MBB3928535.1"/>
    </source>
</evidence>
<feature type="transmembrane region" description="Helical" evidence="8">
    <location>
        <begin position="258"/>
        <end position="276"/>
    </location>
</feature>
<dbReference type="Pfam" id="PF07690">
    <property type="entry name" value="MFS_1"/>
    <property type="match status" value="1"/>
</dbReference>
<dbReference type="GO" id="GO:0042910">
    <property type="term" value="F:xenobiotic transmembrane transporter activity"/>
    <property type="evidence" value="ECO:0007669"/>
    <property type="project" value="InterPro"/>
</dbReference>
<dbReference type="Proteomes" id="UP000571950">
    <property type="component" value="Unassembled WGS sequence"/>
</dbReference>
<feature type="transmembrane region" description="Helical" evidence="8">
    <location>
        <begin position="143"/>
        <end position="162"/>
    </location>
</feature>
<evidence type="ECO:0000256" key="1">
    <source>
        <dbReference type="ARBA" id="ARBA00004651"/>
    </source>
</evidence>
<evidence type="ECO:0000256" key="2">
    <source>
        <dbReference type="ARBA" id="ARBA00006236"/>
    </source>
</evidence>
<feature type="transmembrane region" description="Helical" evidence="8">
    <location>
        <begin position="174"/>
        <end position="197"/>
    </location>
</feature>
<feature type="transmembrane region" description="Helical" evidence="8">
    <location>
        <begin position="16"/>
        <end position="34"/>
    </location>
</feature>
<feature type="transmembrane region" description="Helical" evidence="8">
    <location>
        <begin position="110"/>
        <end position="131"/>
    </location>
</feature>
<evidence type="ECO:0000259" key="9">
    <source>
        <dbReference type="PROSITE" id="PS50850"/>
    </source>
</evidence>
<evidence type="ECO:0000256" key="5">
    <source>
        <dbReference type="ARBA" id="ARBA00022692"/>
    </source>
</evidence>
<dbReference type="GO" id="GO:0005886">
    <property type="term" value="C:plasma membrane"/>
    <property type="evidence" value="ECO:0007669"/>
    <property type="project" value="UniProtKB-SubCell"/>
</dbReference>
<dbReference type="NCBIfam" id="TIGR00710">
    <property type="entry name" value="efflux_Bcr_CflA"/>
    <property type="match status" value="1"/>
</dbReference>
<organism evidence="10 11">
    <name type="scientific">Sphingobium jiangsuense</name>
    <dbReference type="NCBI Taxonomy" id="870476"/>
    <lineage>
        <taxon>Bacteria</taxon>
        <taxon>Pseudomonadati</taxon>
        <taxon>Pseudomonadota</taxon>
        <taxon>Alphaproteobacteria</taxon>
        <taxon>Sphingomonadales</taxon>
        <taxon>Sphingomonadaceae</taxon>
        <taxon>Sphingobium</taxon>
    </lineage>
</organism>
<accession>A0A7W6BK38</accession>
<comment type="similarity">
    <text evidence="2 8">Belongs to the major facilitator superfamily. Bcr/CmlA family.</text>
</comment>
<keyword evidence="8" id="KW-0997">Cell inner membrane</keyword>
<protein>
    <recommendedName>
        <fullName evidence="8">Bcr/CflA family efflux transporter</fullName>
    </recommendedName>
</protein>
<dbReference type="EMBL" id="JACIDT010000026">
    <property type="protein sequence ID" value="MBB3928535.1"/>
    <property type="molecule type" value="Genomic_DNA"/>
</dbReference>
<proteinExistence type="inferred from homology"/>
<dbReference type="PANTHER" id="PTHR23502:SF132">
    <property type="entry name" value="POLYAMINE TRANSPORTER 2-RELATED"/>
    <property type="match status" value="1"/>
</dbReference>
<dbReference type="InterPro" id="IPR004812">
    <property type="entry name" value="Efflux_drug-R_Bcr/CmlA"/>
</dbReference>
<feature type="transmembrane region" description="Helical" evidence="8">
    <location>
        <begin position="288"/>
        <end position="309"/>
    </location>
</feature>
<keyword evidence="11" id="KW-1185">Reference proteome</keyword>
<feature type="transmembrane region" description="Helical" evidence="8">
    <location>
        <begin position="85"/>
        <end position="104"/>
    </location>
</feature>
<dbReference type="CDD" id="cd17320">
    <property type="entry name" value="MFS_MdfA_MDR_like"/>
    <property type="match status" value="1"/>
</dbReference>
<feature type="transmembrane region" description="Helical" evidence="8">
    <location>
        <begin position="315"/>
        <end position="339"/>
    </location>
</feature>